<keyword evidence="4 9" id="KW-0813">Transport</keyword>
<evidence type="ECO:0000256" key="11">
    <source>
        <dbReference type="SAM" id="Phobius"/>
    </source>
</evidence>
<dbReference type="PANTHER" id="PTHR19139:SF291">
    <property type="entry name" value="AQUAPORIN"/>
    <property type="match status" value="1"/>
</dbReference>
<dbReference type="SUPFAM" id="SSF81338">
    <property type="entry name" value="Aquaporin-like"/>
    <property type="match status" value="1"/>
</dbReference>
<evidence type="ECO:0000256" key="6">
    <source>
        <dbReference type="ARBA" id="ARBA00022737"/>
    </source>
</evidence>
<accession>A0A146M2Y4</accession>
<evidence type="ECO:0000256" key="3">
    <source>
        <dbReference type="ARBA" id="ARBA00011881"/>
    </source>
</evidence>
<keyword evidence="6" id="KW-0677">Repeat</keyword>
<evidence type="ECO:0000256" key="2">
    <source>
        <dbReference type="ARBA" id="ARBA00006175"/>
    </source>
</evidence>
<dbReference type="PANTHER" id="PTHR19139">
    <property type="entry name" value="AQUAPORIN TRANSPORTER"/>
    <property type="match status" value="1"/>
</dbReference>
<evidence type="ECO:0000256" key="8">
    <source>
        <dbReference type="ARBA" id="ARBA00023136"/>
    </source>
</evidence>
<feature type="region of interest" description="Disordered" evidence="10">
    <location>
        <begin position="1"/>
        <end position="20"/>
    </location>
</feature>
<comment type="similarity">
    <text evidence="2 9">Belongs to the MIP/aquaporin (TC 1.A.8) family.</text>
</comment>
<evidence type="ECO:0000256" key="9">
    <source>
        <dbReference type="RuleBase" id="RU000477"/>
    </source>
</evidence>
<organism evidence="12">
    <name type="scientific">Lygus hesperus</name>
    <name type="common">Western plant bug</name>
    <dbReference type="NCBI Taxonomy" id="30085"/>
    <lineage>
        <taxon>Eukaryota</taxon>
        <taxon>Metazoa</taxon>
        <taxon>Ecdysozoa</taxon>
        <taxon>Arthropoda</taxon>
        <taxon>Hexapoda</taxon>
        <taxon>Insecta</taxon>
        <taxon>Pterygota</taxon>
        <taxon>Neoptera</taxon>
        <taxon>Paraneoptera</taxon>
        <taxon>Hemiptera</taxon>
        <taxon>Heteroptera</taxon>
        <taxon>Panheteroptera</taxon>
        <taxon>Cimicomorpha</taxon>
        <taxon>Miridae</taxon>
        <taxon>Mirini</taxon>
        <taxon>Lygus</taxon>
    </lineage>
</organism>
<evidence type="ECO:0000313" key="12">
    <source>
        <dbReference type="EMBL" id="JAQ13127.1"/>
    </source>
</evidence>
<dbReference type="GO" id="GO:0005886">
    <property type="term" value="C:plasma membrane"/>
    <property type="evidence" value="ECO:0007669"/>
    <property type="project" value="TreeGrafter"/>
</dbReference>
<feature type="transmembrane region" description="Helical" evidence="11">
    <location>
        <begin position="212"/>
        <end position="234"/>
    </location>
</feature>
<reference evidence="12" key="1">
    <citation type="journal article" date="2016" name="Gigascience">
        <title>De novo construction of an expanded transcriptome assembly for the western tarnished plant bug, Lygus hesperus.</title>
        <authorList>
            <person name="Tassone E.E."/>
            <person name="Geib S.M."/>
            <person name="Hall B."/>
            <person name="Fabrick J.A."/>
            <person name="Brent C.S."/>
            <person name="Hull J.J."/>
        </authorList>
    </citation>
    <scope>NUCLEOTIDE SEQUENCE</scope>
</reference>
<dbReference type="InterPro" id="IPR000425">
    <property type="entry name" value="MIP"/>
</dbReference>
<evidence type="ECO:0000256" key="5">
    <source>
        <dbReference type="ARBA" id="ARBA00022692"/>
    </source>
</evidence>
<dbReference type="EMBL" id="GDHC01005502">
    <property type="protein sequence ID" value="JAQ13127.1"/>
    <property type="molecule type" value="Transcribed_RNA"/>
</dbReference>
<feature type="transmembrane region" description="Helical" evidence="11">
    <location>
        <begin position="65"/>
        <end position="88"/>
    </location>
</feature>
<dbReference type="PRINTS" id="PR00783">
    <property type="entry name" value="MINTRINSICP"/>
</dbReference>
<dbReference type="Pfam" id="PF00230">
    <property type="entry name" value="MIP"/>
    <property type="match status" value="1"/>
</dbReference>
<dbReference type="InterPro" id="IPR022357">
    <property type="entry name" value="MIP_CS"/>
</dbReference>
<feature type="transmembrane region" description="Helical" evidence="11">
    <location>
        <begin position="180"/>
        <end position="200"/>
    </location>
</feature>
<sequence>MMGDHSSIDMPRSEEGVQTEKTPLLHKGSDPVQKLLKKKKNITDGSKSFLGTEDVEKFDAVGRALVAEFLGTMLLVVVGCGACVGSDVAQPTTLSIALAFGFIIASVVQMIGHISGAHINPAVTIGLLACGRIGLIMSILYIPFQLAGAVAGAALLQYLVPELKKDAIGVVSVGAGLTEGQAFAVEAVITAVLLLVVCAVTDPNRSDLANSAPVAIGLAIACSHIFAVPLTGSGMNPARSFGPAAMVGQWDNQWIYWVAPLVGAACAGAVYRIIFRAPKDDDSSYDL</sequence>
<dbReference type="InterPro" id="IPR023271">
    <property type="entry name" value="Aquaporin-like"/>
</dbReference>
<dbReference type="AlphaFoldDB" id="A0A146M2Y4"/>
<dbReference type="PROSITE" id="PS00221">
    <property type="entry name" value="MIP"/>
    <property type="match status" value="1"/>
</dbReference>
<dbReference type="NCBIfam" id="TIGR00861">
    <property type="entry name" value="MIP"/>
    <property type="match status" value="1"/>
</dbReference>
<keyword evidence="7 11" id="KW-1133">Transmembrane helix</keyword>
<comment type="subcellular location">
    <subcellularLocation>
        <location evidence="1">Membrane</location>
        <topology evidence="1">Multi-pass membrane protein</topology>
    </subcellularLocation>
</comment>
<feature type="transmembrane region" description="Helical" evidence="11">
    <location>
        <begin position="94"/>
        <end position="112"/>
    </location>
</feature>
<dbReference type="CDD" id="cd00333">
    <property type="entry name" value="MIP"/>
    <property type="match status" value="1"/>
</dbReference>
<dbReference type="GO" id="GO:0015267">
    <property type="term" value="F:channel activity"/>
    <property type="evidence" value="ECO:0007669"/>
    <property type="project" value="InterPro"/>
</dbReference>
<protein>
    <submittedName>
        <fullName evidence="12">Aquaporin AQPcic</fullName>
    </submittedName>
</protein>
<evidence type="ECO:0000256" key="1">
    <source>
        <dbReference type="ARBA" id="ARBA00004141"/>
    </source>
</evidence>
<evidence type="ECO:0000256" key="10">
    <source>
        <dbReference type="SAM" id="MobiDB-lite"/>
    </source>
</evidence>
<proteinExistence type="inferred from homology"/>
<gene>
    <name evidence="12" type="primary">AQP_5</name>
    <name evidence="12" type="ORF">g.78288</name>
</gene>
<dbReference type="Gene3D" id="1.20.1080.10">
    <property type="entry name" value="Glycerol uptake facilitator protein"/>
    <property type="match status" value="1"/>
</dbReference>
<feature type="transmembrane region" description="Helical" evidence="11">
    <location>
        <begin position="133"/>
        <end position="160"/>
    </location>
</feature>
<keyword evidence="5 9" id="KW-0812">Transmembrane</keyword>
<feature type="transmembrane region" description="Helical" evidence="11">
    <location>
        <begin position="254"/>
        <end position="274"/>
    </location>
</feature>
<name>A0A146M2Y4_LYGHE</name>
<evidence type="ECO:0000256" key="7">
    <source>
        <dbReference type="ARBA" id="ARBA00022989"/>
    </source>
</evidence>
<comment type="subunit">
    <text evidence="3">Homotetramer.</text>
</comment>
<dbReference type="InterPro" id="IPR034294">
    <property type="entry name" value="Aquaporin_transptr"/>
</dbReference>
<evidence type="ECO:0000256" key="4">
    <source>
        <dbReference type="ARBA" id="ARBA00022448"/>
    </source>
</evidence>
<keyword evidence="8 11" id="KW-0472">Membrane</keyword>